<dbReference type="GO" id="GO:0015562">
    <property type="term" value="F:efflux transmembrane transporter activity"/>
    <property type="evidence" value="ECO:0007669"/>
    <property type="project" value="TreeGrafter"/>
</dbReference>
<dbReference type="PROSITE" id="PS51257">
    <property type="entry name" value="PROKAR_LIPOPROTEIN"/>
    <property type="match status" value="1"/>
</dbReference>
<dbReference type="Gene3D" id="2.40.30.170">
    <property type="match status" value="1"/>
</dbReference>
<gene>
    <name evidence="4" type="ORF">LCGC14_0545210</name>
</gene>
<feature type="domain" description="CusB-like barrel-sandwich hybrid" evidence="2">
    <location>
        <begin position="74"/>
        <end position="207"/>
    </location>
</feature>
<evidence type="ECO:0000313" key="4">
    <source>
        <dbReference type="EMBL" id="KKN59112.1"/>
    </source>
</evidence>
<dbReference type="Pfam" id="PF25919">
    <property type="entry name" value="BSH_CusB"/>
    <property type="match status" value="1"/>
</dbReference>
<dbReference type="PANTHER" id="PTHR30469">
    <property type="entry name" value="MULTIDRUG RESISTANCE PROTEIN MDTA"/>
    <property type="match status" value="1"/>
</dbReference>
<dbReference type="InterPro" id="IPR006143">
    <property type="entry name" value="RND_pump_MFP"/>
</dbReference>
<dbReference type="NCBIfam" id="TIGR01730">
    <property type="entry name" value="RND_mfp"/>
    <property type="match status" value="1"/>
</dbReference>
<sequence>MNKMVASKIVITLLVTLSCVYFSACRKADSTQETGIHADEGLPTVVIVNPARDEVKQSLMLSGSLEPYEKAALYAKVTGFLEKVYVDIGDVIKRGDMLARLTVPEALSELKRAEAEVVKAKANAGLAVITYRRLADLQTLEPGAITQQDVDLASAQLGIARAEVQVSEATVTRFRTLLSYTTIRAPFAGTVKRRFADTGMLITAGATNSEPIVEVVRTDKLRLVIYIPESLAPYVRRGQKVLFTLDAFPGESFERTVSRIAGALMEDTRNMRVEIDIDNASGKFLPGMYATVHLAFKDISDALTIPATAVQVKEGKTCICTVEDGGIHWIPVTILQDDGAEVVVAGELRPGAAVVVAGPTLLEEGQKVQMRKEGAIK</sequence>
<dbReference type="SUPFAM" id="SSF111369">
    <property type="entry name" value="HlyD-like secretion proteins"/>
    <property type="match status" value="1"/>
</dbReference>
<dbReference type="Gene3D" id="2.40.420.20">
    <property type="match status" value="1"/>
</dbReference>
<dbReference type="PANTHER" id="PTHR30469:SF37">
    <property type="entry name" value="RAGD PROTEIN"/>
    <property type="match status" value="1"/>
</dbReference>
<name>A0A0F9S9Z5_9ZZZZ</name>
<comment type="similarity">
    <text evidence="1">Belongs to the membrane fusion protein (MFP) (TC 8.A.1) family.</text>
</comment>
<evidence type="ECO:0000256" key="1">
    <source>
        <dbReference type="ARBA" id="ARBA00009477"/>
    </source>
</evidence>
<reference evidence="4" key="1">
    <citation type="journal article" date="2015" name="Nature">
        <title>Complex archaea that bridge the gap between prokaryotes and eukaryotes.</title>
        <authorList>
            <person name="Spang A."/>
            <person name="Saw J.H."/>
            <person name="Jorgensen S.L."/>
            <person name="Zaremba-Niedzwiedzka K."/>
            <person name="Martijn J."/>
            <person name="Lind A.E."/>
            <person name="van Eijk R."/>
            <person name="Schleper C."/>
            <person name="Guy L."/>
            <person name="Ettema T.J."/>
        </authorList>
    </citation>
    <scope>NUCLEOTIDE SEQUENCE</scope>
</reference>
<dbReference type="FunFam" id="2.40.30.170:FF:000010">
    <property type="entry name" value="Efflux RND transporter periplasmic adaptor subunit"/>
    <property type="match status" value="1"/>
</dbReference>
<proteinExistence type="inferred from homology"/>
<organism evidence="4">
    <name type="scientific">marine sediment metagenome</name>
    <dbReference type="NCBI Taxonomy" id="412755"/>
    <lineage>
        <taxon>unclassified sequences</taxon>
        <taxon>metagenomes</taxon>
        <taxon>ecological metagenomes</taxon>
    </lineage>
</organism>
<comment type="caution">
    <text evidence="4">The sequence shown here is derived from an EMBL/GenBank/DDBJ whole genome shotgun (WGS) entry which is preliminary data.</text>
</comment>
<accession>A0A0F9S9Z5</accession>
<evidence type="ECO:0000259" key="3">
    <source>
        <dbReference type="Pfam" id="PF25954"/>
    </source>
</evidence>
<protein>
    <submittedName>
        <fullName evidence="4">Uncharacterized protein</fullName>
    </submittedName>
</protein>
<dbReference type="EMBL" id="LAZR01000738">
    <property type="protein sequence ID" value="KKN59112.1"/>
    <property type="molecule type" value="Genomic_DNA"/>
</dbReference>
<dbReference type="AlphaFoldDB" id="A0A0F9S9Z5"/>
<dbReference type="InterPro" id="IPR058790">
    <property type="entry name" value="BSH_CusB"/>
</dbReference>
<dbReference type="Gene3D" id="1.10.287.470">
    <property type="entry name" value="Helix hairpin bin"/>
    <property type="match status" value="1"/>
</dbReference>
<feature type="domain" description="CusB-like beta-barrel" evidence="3">
    <location>
        <begin position="224"/>
        <end position="295"/>
    </location>
</feature>
<dbReference type="Pfam" id="PF25954">
    <property type="entry name" value="Beta-barrel_RND_2"/>
    <property type="match status" value="1"/>
</dbReference>
<dbReference type="GO" id="GO:1990281">
    <property type="term" value="C:efflux pump complex"/>
    <property type="evidence" value="ECO:0007669"/>
    <property type="project" value="TreeGrafter"/>
</dbReference>
<dbReference type="InterPro" id="IPR058792">
    <property type="entry name" value="Beta-barrel_RND_2"/>
</dbReference>
<dbReference type="Gene3D" id="2.40.50.100">
    <property type="match status" value="1"/>
</dbReference>
<evidence type="ECO:0000259" key="2">
    <source>
        <dbReference type="Pfam" id="PF25919"/>
    </source>
</evidence>